<evidence type="ECO:0000256" key="1">
    <source>
        <dbReference type="SAM" id="Phobius"/>
    </source>
</evidence>
<dbReference type="STRING" id="1472767.AOX59_07110"/>
<feature type="transmembrane region" description="Helical" evidence="1">
    <location>
        <begin position="38"/>
        <end position="56"/>
    </location>
</feature>
<dbReference type="AlphaFoldDB" id="A0A0U3W5I3"/>
<feature type="transmembrane region" description="Helical" evidence="1">
    <location>
        <begin position="6"/>
        <end position="26"/>
    </location>
</feature>
<keyword evidence="1" id="KW-0812">Transmembrane</keyword>
<dbReference type="Proteomes" id="UP000050331">
    <property type="component" value="Chromosome"/>
</dbReference>
<protein>
    <submittedName>
        <fullName evidence="2">Uncharacterized protein</fullName>
    </submittedName>
</protein>
<proteinExistence type="predicted"/>
<reference evidence="2 3" key="1">
    <citation type="submission" date="2016-01" db="EMBL/GenBank/DDBJ databases">
        <title>Complete genome sequence of strain Lentibacillus amyloliquefaciens LAM0015T isolated from saline sediment.</title>
        <authorList>
            <person name="Wang J.-L."/>
            <person name="He M.-X."/>
        </authorList>
    </citation>
    <scope>NUCLEOTIDE SEQUENCE [LARGE SCALE GENOMIC DNA]</scope>
    <source>
        <strain evidence="2 3">LAM0015</strain>
    </source>
</reference>
<evidence type="ECO:0000313" key="2">
    <source>
        <dbReference type="EMBL" id="ALX48400.1"/>
    </source>
</evidence>
<gene>
    <name evidence="2" type="ORF">AOX59_07110</name>
</gene>
<evidence type="ECO:0000313" key="3">
    <source>
        <dbReference type="Proteomes" id="UP000050331"/>
    </source>
</evidence>
<keyword evidence="1" id="KW-1133">Transmembrane helix</keyword>
<name>A0A0U3W5I3_9BACI</name>
<keyword evidence="3" id="KW-1185">Reference proteome</keyword>
<dbReference type="KEGG" id="lao:AOX59_07110"/>
<keyword evidence="1" id="KW-0472">Membrane</keyword>
<dbReference type="EMBL" id="CP013862">
    <property type="protein sequence ID" value="ALX48400.1"/>
    <property type="molecule type" value="Genomic_DNA"/>
</dbReference>
<organism evidence="2 3">
    <name type="scientific">Lentibacillus amyloliquefaciens</name>
    <dbReference type="NCBI Taxonomy" id="1472767"/>
    <lineage>
        <taxon>Bacteria</taxon>
        <taxon>Bacillati</taxon>
        <taxon>Bacillota</taxon>
        <taxon>Bacilli</taxon>
        <taxon>Bacillales</taxon>
        <taxon>Bacillaceae</taxon>
        <taxon>Lentibacillus</taxon>
    </lineage>
</organism>
<accession>A0A0U3W5I3</accession>
<feature type="transmembrane region" description="Helical" evidence="1">
    <location>
        <begin position="62"/>
        <end position="81"/>
    </location>
</feature>
<sequence>MSTHKLFNIIGLVSIVSVIIYFVAYAHEYSKDEIISGLIFYFVATAIYFLFVYLYHKSNLGQKIVLYGLSTISLILIFFLLR</sequence>